<evidence type="ECO:0000259" key="4">
    <source>
        <dbReference type="PROSITE" id="PS01124"/>
    </source>
</evidence>
<dbReference type="PROSITE" id="PS00041">
    <property type="entry name" value="HTH_ARAC_FAMILY_1"/>
    <property type="match status" value="1"/>
</dbReference>
<dbReference type="Gene3D" id="3.40.50.880">
    <property type="match status" value="1"/>
</dbReference>
<dbReference type="InterPro" id="IPR002818">
    <property type="entry name" value="DJ-1/PfpI"/>
</dbReference>
<keyword evidence="1" id="KW-0805">Transcription regulation</keyword>
<protein>
    <submittedName>
        <fullName evidence="5">Helix-turn-helix domain-containing protein</fullName>
    </submittedName>
</protein>
<dbReference type="InterPro" id="IPR029062">
    <property type="entry name" value="Class_I_gatase-like"/>
</dbReference>
<name>A0ABY5LJ11_9VIBR</name>
<dbReference type="InterPro" id="IPR018062">
    <property type="entry name" value="HTH_AraC-typ_CS"/>
</dbReference>
<keyword evidence="3" id="KW-0804">Transcription</keyword>
<dbReference type="InterPro" id="IPR009057">
    <property type="entry name" value="Homeodomain-like_sf"/>
</dbReference>
<evidence type="ECO:0000256" key="3">
    <source>
        <dbReference type="ARBA" id="ARBA00023163"/>
    </source>
</evidence>
<dbReference type="Pfam" id="PF01965">
    <property type="entry name" value="DJ-1_PfpI"/>
    <property type="match status" value="1"/>
</dbReference>
<keyword evidence="2" id="KW-0238">DNA-binding</keyword>
<evidence type="ECO:0000313" key="6">
    <source>
        <dbReference type="Proteomes" id="UP001058602"/>
    </source>
</evidence>
<dbReference type="Proteomes" id="UP001058602">
    <property type="component" value="Chromosome 2"/>
</dbReference>
<sequence length="317" mass="35543">MAKVTNTITVEIINYPGALQSAVHGMQEFLLLANKQTTPESSRFVPIVSEVSEVSGVAQLNTIDTDIVVLPPNLEGEYFLDPDEALLDYLVAAHSKGTVICSVCAGAFILARSGLLRGRTITTHWQLEQQLAQHHPEVKIDIHKIVIDDVDIVTAGGLMSWMDLCFALITRYANAKETRQLGKYLVVDTGERDQRYYQSFTPNYSHGDDKVALVQRHIQTHFHTPQDIDSLATLVCMTRRTFIRHFVKATGLTPIHYIQRVRIQKACELLEGSTKSVEQVSFLVGYEDVNSFRKVFVKVIGLTPSAFRSRWNSVVPD</sequence>
<dbReference type="PANTHER" id="PTHR43130">
    <property type="entry name" value="ARAC-FAMILY TRANSCRIPTIONAL REGULATOR"/>
    <property type="match status" value="1"/>
</dbReference>
<accession>A0ABY5LJ11</accession>
<proteinExistence type="predicted"/>
<dbReference type="SUPFAM" id="SSF52317">
    <property type="entry name" value="Class I glutamine amidotransferase-like"/>
    <property type="match status" value="1"/>
</dbReference>
<dbReference type="PANTHER" id="PTHR43130:SF3">
    <property type="entry name" value="HTH-TYPE TRANSCRIPTIONAL REGULATOR RV1931C"/>
    <property type="match status" value="1"/>
</dbReference>
<dbReference type="InterPro" id="IPR052158">
    <property type="entry name" value="INH-QAR"/>
</dbReference>
<dbReference type="EMBL" id="CP102097">
    <property type="protein sequence ID" value="UUM32027.1"/>
    <property type="molecule type" value="Genomic_DNA"/>
</dbReference>
<feature type="domain" description="HTH araC/xylS-type" evidence="4">
    <location>
        <begin position="212"/>
        <end position="310"/>
    </location>
</feature>
<evidence type="ECO:0000256" key="1">
    <source>
        <dbReference type="ARBA" id="ARBA00023015"/>
    </source>
</evidence>
<dbReference type="InterPro" id="IPR018060">
    <property type="entry name" value="HTH_AraC"/>
</dbReference>
<evidence type="ECO:0000256" key="2">
    <source>
        <dbReference type="ARBA" id="ARBA00023125"/>
    </source>
</evidence>
<dbReference type="Gene3D" id="1.10.10.60">
    <property type="entry name" value="Homeodomain-like"/>
    <property type="match status" value="2"/>
</dbReference>
<evidence type="ECO:0000313" key="5">
    <source>
        <dbReference type="EMBL" id="UUM32027.1"/>
    </source>
</evidence>
<gene>
    <name evidence="5" type="ORF">NP165_17150</name>
</gene>
<dbReference type="SMART" id="SM00342">
    <property type="entry name" value="HTH_ARAC"/>
    <property type="match status" value="1"/>
</dbReference>
<dbReference type="RefSeq" id="WP_257085748.1">
    <property type="nucleotide sequence ID" value="NZ_CP102097.1"/>
</dbReference>
<organism evidence="5 6">
    <name type="scientific">Vibrio japonicus</name>
    <dbReference type="NCBI Taxonomy" id="1824638"/>
    <lineage>
        <taxon>Bacteria</taxon>
        <taxon>Pseudomonadati</taxon>
        <taxon>Pseudomonadota</taxon>
        <taxon>Gammaproteobacteria</taxon>
        <taxon>Vibrionales</taxon>
        <taxon>Vibrionaceae</taxon>
        <taxon>Vibrio</taxon>
    </lineage>
</organism>
<reference evidence="5" key="1">
    <citation type="submission" date="2022-07" db="EMBL/GenBank/DDBJ databases">
        <title>Complete genome of Vibrio japonicus strain JCM 31412T and phylogenomic assessment of the Nereis clade of the genus Vibrio.</title>
        <authorList>
            <person name="Shlafstein M.D."/>
            <person name="Emsley S.A."/>
            <person name="Ushijima B."/>
            <person name="Videau P."/>
            <person name="Saw J.H."/>
        </authorList>
    </citation>
    <scope>NUCLEOTIDE SEQUENCE</scope>
    <source>
        <strain evidence="5">JCM 31412</strain>
    </source>
</reference>
<dbReference type="SUPFAM" id="SSF46689">
    <property type="entry name" value="Homeodomain-like"/>
    <property type="match status" value="2"/>
</dbReference>
<dbReference type="PROSITE" id="PS01124">
    <property type="entry name" value="HTH_ARAC_FAMILY_2"/>
    <property type="match status" value="1"/>
</dbReference>
<keyword evidence="6" id="KW-1185">Reference proteome</keyword>
<dbReference type="Pfam" id="PF12833">
    <property type="entry name" value="HTH_18"/>
    <property type="match status" value="1"/>
</dbReference>